<accession>A0A2H4J8D8</accession>
<evidence type="ECO:0008006" key="2">
    <source>
        <dbReference type="Google" id="ProtNLM"/>
    </source>
</evidence>
<reference evidence="1" key="1">
    <citation type="submission" date="2017-06" db="EMBL/GenBank/DDBJ databases">
        <title>Novel phages from South African skin metaviromes.</title>
        <authorList>
            <person name="van Zyl L.J."/>
            <person name="Abrahams Y."/>
            <person name="Stander E.A."/>
            <person name="Kirby B.M."/>
            <person name="Clavaud C."/>
            <person name="Farcet C."/>
            <person name="Breton L."/>
            <person name="Trindade M.I."/>
        </authorList>
    </citation>
    <scope>NUCLEOTIDE SEQUENCE</scope>
</reference>
<feature type="non-terminal residue" evidence="1">
    <location>
        <position position="78"/>
    </location>
</feature>
<name>A0A2H4J8D8_9CAUD</name>
<proteinExistence type="predicted"/>
<dbReference type="EMBL" id="MF417915">
    <property type="protein sequence ID" value="ASN70889.1"/>
    <property type="molecule type" value="Genomic_DNA"/>
</dbReference>
<protein>
    <recommendedName>
        <fullName evidence="2">Phage replisome organizer</fullName>
    </recommendedName>
</protein>
<gene>
    <name evidence="1" type="ORF">8AX8_1</name>
</gene>
<organism evidence="1">
    <name type="scientific">uncultured Caudovirales phage</name>
    <dbReference type="NCBI Taxonomy" id="2100421"/>
    <lineage>
        <taxon>Viruses</taxon>
        <taxon>Duplodnaviria</taxon>
        <taxon>Heunggongvirae</taxon>
        <taxon>Uroviricota</taxon>
        <taxon>Caudoviricetes</taxon>
        <taxon>Peduoviridae</taxon>
        <taxon>Maltschvirus</taxon>
        <taxon>Maltschvirus maltsch</taxon>
    </lineage>
</organism>
<sequence length="78" mass="8802">MDWLRLWHDMPNDPKWRTIARVSGQPIALVQAMYLHLLVDASVNVTRGHVTVTKEDIASALDVTDEQVEAVFSAMQGR</sequence>
<evidence type="ECO:0000313" key="1">
    <source>
        <dbReference type="EMBL" id="ASN70889.1"/>
    </source>
</evidence>